<dbReference type="AlphaFoldDB" id="A0AAN6R1Y1"/>
<feature type="region of interest" description="Disordered" evidence="1">
    <location>
        <begin position="47"/>
        <end position="83"/>
    </location>
</feature>
<evidence type="ECO:0000256" key="2">
    <source>
        <dbReference type="SAM" id="Phobius"/>
    </source>
</evidence>
<feature type="transmembrane region" description="Helical" evidence="2">
    <location>
        <begin position="28"/>
        <end position="47"/>
    </location>
</feature>
<evidence type="ECO:0000313" key="3">
    <source>
        <dbReference type="EMBL" id="KAK1013760.1"/>
    </source>
</evidence>
<comment type="caution">
    <text evidence="3">The sequence shown here is derived from an EMBL/GenBank/DDBJ whole genome shotgun (WGS) entry which is preliminary data.</text>
</comment>
<name>A0AAN6R1Y1_9PEZI</name>
<sequence length="119" mass="12892">MSGAEASSNRLTHFSNVEEGGSTTMKSITFLALAFFAVLVVSQPYAATPDTNSPSSCKSDGAPHGVICKKSDHDEEEDESKDFDLWKEMRITGAPDEHDPWVGTGPPHEVKCVEGNCYK</sequence>
<dbReference type="Proteomes" id="UP001175353">
    <property type="component" value="Unassembled WGS sequence"/>
</dbReference>
<keyword evidence="2" id="KW-1133">Transmembrane helix</keyword>
<protein>
    <submittedName>
        <fullName evidence="3">Uncharacterized protein</fullName>
    </submittedName>
</protein>
<keyword evidence="4" id="KW-1185">Reference proteome</keyword>
<proteinExistence type="predicted"/>
<keyword evidence="2" id="KW-0812">Transmembrane</keyword>
<accession>A0AAN6R1Y1</accession>
<feature type="compositionally biased region" description="Polar residues" evidence="1">
    <location>
        <begin position="49"/>
        <end position="58"/>
    </location>
</feature>
<evidence type="ECO:0000256" key="1">
    <source>
        <dbReference type="SAM" id="MobiDB-lite"/>
    </source>
</evidence>
<organism evidence="3 4">
    <name type="scientific">Friedmanniomyces endolithicus</name>
    <dbReference type="NCBI Taxonomy" id="329885"/>
    <lineage>
        <taxon>Eukaryota</taxon>
        <taxon>Fungi</taxon>
        <taxon>Dikarya</taxon>
        <taxon>Ascomycota</taxon>
        <taxon>Pezizomycotina</taxon>
        <taxon>Dothideomycetes</taxon>
        <taxon>Dothideomycetidae</taxon>
        <taxon>Mycosphaerellales</taxon>
        <taxon>Teratosphaeriaceae</taxon>
        <taxon>Friedmanniomyces</taxon>
    </lineage>
</organism>
<dbReference type="EMBL" id="JAUJLE010000005">
    <property type="protein sequence ID" value="KAK1013760.1"/>
    <property type="molecule type" value="Genomic_DNA"/>
</dbReference>
<reference evidence="3" key="1">
    <citation type="submission" date="2023-06" db="EMBL/GenBank/DDBJ databases">
        <title>Black Yeasts Isolated from many extreme environments.</title>
        <authorList>
            <person name="Coleine C."/>
            <person name="Stajich J.E."/>
            <person name="Selbmann L."/>
        </authorList>
    </citation>
    <scope>NUCLEOTIDE SEQUENCE</scope>
    <source>
        <strain evidence="3">CCFEE 5200</strain>
    </source>
</reference>
<keyword evidence="2" id="KW-0472">Membrane</keyword>
<evidence type="ECO:0000313" key="4">
    <source>
        <dbReference type="Proteomes" id="UP001175353"/>
    </source>
</evidence>
<gene>
    <name evidence="3" type="ORF">LTR91_001357</name>
</gene>